<dbReference type="OrthoDB" id="5193693at2"/>
<evidence type="ECO:0000313" key="3">
    <source>
        <dbReference type="Proteomes" id="UP000464507"/>
    </source>
</evidence>
<dbReference type="KEGG" id="mant:BHD05_09130"/>
<protein>
    <submittedName>
        <fullName evidence="2">Uncharacterized protein</fullName>
    </submittedName>
</protein>
<organism evidence="2 3">
    <name type="scientific">Marisediminicola antarctica</name>
    <dbReference type="NCBI Taxonomy" id="674079"/>
    <lineage>
        <taxon>Bacteria</taxon>
        <taxon>Bacillati</taxon>
        <taxon>Actinomycetota</taxon>
        <taxon>Actinomycetes</taxon>
        <taxon>Micrococcales</taxon>
        <taxon>Microbacteriaceae</taxon>
        <taxon>Marisediminicola</taxon>
    </lineage>
</organism>
<keyword evidence="1" id="KW-0472">Membrane</keyword>
<proteinExistence type="predicted"/>
<dbReference type="AlphaFoldDB" id="A0A7L5AN99"/>
<feature type="transmembrane region" description="Helical" evidence="1">
    <location>
        <begin position="104"/>
        <end position="123"/>
    </location>
</feature>
<evidence type="ECO:0000256" key="1">
    <source>
        <dbReference type="SAM" id="Phobius"/>
    </source>
</evidence>
<keyword evidence="1" id="KW-1133">Transmembrane helix</keyword>
<gene>
    <name evidence="2" type="ORF">BHD05_09130</name>
</gene>
<accession>A0A7L5AN99</accession>
<reference evidence="2 3" key="1">
    <citation type="submission" date="2016-09" db="EMBL/GenBank/DDBJ databases">
        <title>Complete genome sequence of microbes from the polar regions.</title>
        <authorList>
            <person name="Liao L."/>
            <person name="Chen B."/>
        </authorList>
    </citation>
    <scope>NUCLEOTIDE SEQUENCE [LARGE SCALE GENOMIC DNA]</scope>
    <source>
        <strain evidence="2 3">ZS314</strain>
    </source>
</reference>
<feature type="transmembrane region" description="Helical" evidence="1">
    <location>
        <begin position="45"/>
        <end position="67"/>
    </location>
</feature>
<keyword evidence="1" id="KW-0812">Transmembrane</keyword>
<dbReference type="RefSeq" id="WP_161886157.1">
    <property type="nucleotide sequence ID" value="NZ_CP017146.1"/>
</dbReference>
<keyword evidence="3" id="KW-1185">Reference proteome</keyword>
<feature type="transmembrane region" description="Helical" evidence="1">
    <location>
        <begin position="20"/>
        <end position="39"/>
    </location>
</feature>
<dbReference type="Proteomes" id="UP000464507">
    <property type="component" value="Chromosome"/>
</dbReference>
<evidence type="ECO:0000313" key="2">
    <source>
        <dbReference type="EMBL" id="QHO69779.1"/>
    </source>
</evidence>
<dbReference type="EMBL" id="CP017146">
    <property type="protein sequence ID" value="QHO69779.1"/>
    <property type="molecule type" value="Genomic_DNA"/>
</dbReference>
<name>A0A7L5AN99_9MICO</name>
<sequence length="126" mass="12729">MTEQDLVAHWASARRHIISAQLGPIFLLTSTIALLQFGLADAPLAVRLAAAGILLATGILGAAAQIASANEGGAVVADLKRIGATSALGTAVIAAGPWVNIVRIVTPALFVLIFIALVVALFVPGA</sequence>